<accession>A0A699Z5Y2</accession>
<keyword evidence="2" id="KW-1185">Reference proteome</keyword>
<organism evidence="1 2">
    <name type="scientific">Haematococcus lacustris</name>
    <name type="common">Green alga</name>
    <name type="synonym">Haematococcus pluvialis</name>
    <dbReference type="NCBI Taxonomy" id="44745"/>
    <lineage>
        <taxon>Eukaryota</taxon>
        <taxon>Viridiplantae</taxon>
        <taxon>Chlorophyta</taxon>
        <taxon>core chlorophytes</taxon>
        <taxon>Chlorophyceae</taxon>
        <taxon>CS clade</taxon>
        <taxon>Chlamydomonadales</taxon>
        <taxon>Haematococcaceae</taxon>
        <taxon>Haematococcus</taxon>
    </lineage>
</organism>
<sequence>MAPLVPNANPGVRALSPGWQLEAFAVPAAERALFLVNSKPQGRVWTCNPLAATTASSSRRGASAQPLGLCKARSAKPPVACVQPQLPTHPWHGRGNMQQLRQLGKVCRELGRGEQHLRRLVHEPPYSSCQEMLTTFKCTDPFLIQGGWCRQTCGYCSPPDPVELGCVPVVPCTNELPPTETLASVVPSNSTQSGLRNCQQLAAAGGCSSDLVVAGGCSINTVVGCSTRGPTAGV</sequence>
<evidence type="ECO:0000313" key="2">
    <source>
        <dbReference type="Proteomes" id="UP000485058"/>
    </source>
</evidence>
<proteinExistence type="predicted"/>
<name>A0A699Z5Y2_HAELA</name>
<gene>
    <name evidence="1" type="ORF">HaLaN_14166</name>
</gene>
<evidence type="ECO:0000313" key="1">
    <source>
        <dbReference type="EMBL" id="GFH17511.1"/>
    </source>
</evidence>
<dbReference type="AlphaFoldDB" id="A0A699Z5Y2"/>
<reference evidence="1 2" key="1">
    <citation type="submission" date="2020-02" db="EMBL/GenBank/DDBJ databases">
        <title>Draft genome sequence of Haematococcus lacustris strain NIES-144.</title>
        <authorList>
            <person name="Morimoto D."/>
            <person name="Nakagawa S."/>
            <person name="Yoshida T."/>
            <person name="Sawayama S."/>
        </authorList>
    </citation>
    <scope>NUCLEOTIDE SEQUENCE [LARGE SCALE GENOMIC DNA]</scope>
    <source>
        <strain evidence="1 2">NIES-144</strain>
    </source>
</reference>
<dbReference type="Proteomes" id="UP000485058">
    <property type="component" value="Unassembled WGS sequence"/>
</dbReference>
<comment type="caution">
    <text evidence="1">The sequence shown here is derived from an EMBL/GenBank/DDBJ whole genome shotgun (WGS) entry which is preliminary data.</text>
</comment>
<dbReference type="EMBL" id="BLLF01001160">
    <property type="protein sequence ID" value="GFH17511.1"/>
    <property type="molecule type" value="Genomic_DNA"/>
</dbReference>
<protein>
    <submittedName>
        <fullName evidence="1">Uncharacterized protein</fullName>
    </submittedName>
</protein>